<feature type="domain" description="Carboxylesterase type B" evidence="6">
    <location>
        <begin position="22"/>
        <end position="537"/>
    </location>
</feature>
<dbReference type="RefSeq" id="XP_015604295.1">
    <property type="nucleotide sequence ID" value="XM_015748809.2"/>
</dbReference>
<sequence length="595" mass="67174">MKISFVVLCGFLLLGRIVRAHTIISTALGEVRGVVLRAENGRNFTGFLGIRYAKPPLDSLRFAPPETPEPWTGIFNATVDSPKCIQANDFFENGSVIGSEDCLYLNIYVPKLPHEDDSYPYPVMIWIHGGSWLRWSGTMADFPPGRLMRKDLILVSINYRLGWFGFLSTEDEVVPGNNGLKDQVAAIKWVKEHISSFGGDPDRITLAGQDTGAISAHLHSLSPKTKKLIFGVIAQSGTALDPRTIHYPGEALNKAKILANSLSCSSDDNRSMVDCLRNAEAVKIAQSISLLRIWKHLPDIPLRAVVEHSHSDAFLLEHPEKTIRNGKQARVPLLVGTVANEGTLYALAWSSIIRELSNNYRTVFPVIFSYEEYHLNNTEKNVTDSIKNYYFDSNEIGSNSAGRLEKALNTRFYKNPLNLLIGLQRANNTIYLYRLNYRGSNSFANLFDTSLEHCDKVCHYDDLRYLFNLSRILGKVENHASQGETLMIESITELWYNFLAIRKPTPETTELLPVKWEHIGPDQKDPIQVLMINGPQNFTMESISQDELTKESFWNDLALPQSTTYNISSASRMSFKERLSHFFENIRNGFKKVFG</sequence>
<keyword evidence="2" id="KW-0719">Serine esterase</keyword>
<feature type="signal peptide" evidence="5">
    <location>
        <begin position="1"/>
        <end position="20"/>
    </location>
</feature>
<evidence type="ECO:0000256" key="4">
    <source>
        <dbReference type="ARBA" id="ARBA00023180"/>
    </source>
</evidence>
<reference evidence="8 9" key="1">
    <citation type="submission" date="2025-04" db="UniProtKB">
        <authorList>
            <consortium name="RefSeq"/>
        </authorList>
    </citation>
    <scope>IDENTIFICATION</scope>
</reference>
<dbReference type="Proteomes" id="UP000694920">
    <property type="component" value="Unplaced"/>
</dbReference>
<dbReference type="Pfam" id="PF00135">
    <property type="entry name" value="COesterase"/>
    <property type="match status" value="1"/>
</dbReference>
<keyword evidence="3" id="KW-0378">Hydrolase</keyword>
<proteinExistence type="inferred from homology"/>
<evidence type="ECO:0000259" key="6">
    <source>
        <dbReference type="Pfam" id="PF00135"/>
    </source>
</evidence>
<gene>
    <name evidence="8 9 10 11 12" type="primary">LOC107272064</name>
</gene>
<dbReference type="Gene3D" id="3.40.50.1820">
    <property type="entry name" value="alpha/beta hydrolase"/>
    <property type="match status" value="1"/>
</dbReference>
<evidence type="ECO:0000313" key="7">
    <source>
        <dbReference type="Proteomes" id="UP000694920"/>
    </source>
</evidence>
<dbReference type="RefSeq" id="XP_024945092.1">
    <property type="nucleotide sequence ID" value="XM_025089324.1"/>
</dbReference>
<evidence type="ECO:0000313" key="10">
    <source>
        <dbReference type="RefSeq" id="XP_024945093.1"/>
    </source>
</evidence>
<keyword evidence="7" id="KW-1185">Reference proteome</keyword>
<dbReference type="PANTHER" id="PTHR43142:SF1">
    <property type="entry name" value="CARBOXYLIC ESTER HYDROLASE"/>
    <property type="match status" value="1"/>
</dbReference>
<protein>
    <submittedName>
        <fullName evidence="8 9">Esterase E4</fullName>
    </submittedName>
</protein>
<name>A0AAJ7W5C2_CEPCN</name>
<evidence type="ECO:0000313" key="12">
    <source>
        <dbReference type="RefSeq" id="XP_024945096.1"/>
    </source>
</evidence>
<evidence type="ECO:0000256" key="2">
    <source>
        <dbReference type="ARBA" id="ARBA00022487"/>
    </source>
</evidence>
<dbReference type="InterPro" id="IPR002018">
    <property type="entry name" value="CarbesteraseB"/>
</dbReference>
<evidence type="ECO:0000313" key="9">
    <source>
        <dbReference type="RefSeq" id="XP_024945092.1"/>
    </source>
</evidence>
<dbReference type="AlphaFoldDB" id="A0AAJ7W5C2"/>
<dbReference type="InterPro" id="IPR029058">
    <property type="entry name" value="AB_hydrolase_fold"/>
</dbReference>
<dbReference type="RefSeq" id="XP_024945094.1">
    <property type="nucleotide sequence ID" value="XM_025089326.1"/>
</dbReference>
<evidence type="ECO:0000313" key="11">
    <source>
        <dbReference type="RefSeq" id="XP_024945094.1"/>
    </source>
</evidence>
<evidence type="ECO:0000256" key="3">
    <source>
        <dbReference type="ARBA" id="ARBA00022801"/>
    </source>
</evidence>
<keyword evidence="5" id="KW-0732">Signal</keyword>
<accession>A0AAJ7W5C2</accession>
<dbReference type="PROSITE" id="PS00941">
    <property type="entry name" value="CARBOXYLESTERASE_B_2"/>
    <property type="match status" value="1"/>
</dbReference>
<comment type="similarity">
    <text evidence="1">Belongs to the type-B carboxylesterase/lipase family.</text>
</comment>
<dbReference type="RefSeq" id="XP_024945093.1">
    <property type="nucleotide sequence ID" value="XM_025089325.1"/>
</dbReference>
<dbReference type="InterPro" id="IPR019819">
    <property type="entry name" value="Carboxylesterase_B_CS"/>
</dbReference>
<keyword evidence="4" id="KW-0325">Glycoprotein</keyword>
<evidence type="ECO:0000256" key="1">
    <source>
        <dbReference type="ARBA" id="ARBA00005964"/>
    </source>
</evidence>
<evidence type="ECO:0000313" key="8">
    <source>
        <dbReference type="RefSeq" id="XP_015604295.1"/>
    </source>
</evidence>
<dbReference type="RefSeq" id="XP_024945096.1">
    <property type="nucleotide sequence ID" value="XM_025089328.1"/>
</dbReference>
<dbReference type="GO" id="GO:0052689">
    <property type="term" value="F:carboxylic ester hydrolase activity"/>
    <property type="evidence" value="ECO:0007669"/>
    <property type="project" value="UniProtKB-KW"/>
</dbReference>
<evidence type="ECO:0000256" key="5">
    <source>
        <dbReference type="SAM" id="SignalP"/>
    </source>
</evidence>
<dbReference type="GeneID" id="107272064"/>
<dbReference type="SUPFAM" id="SSF53474">
    <property type="entry name" value="alpha/beta-Hydrolases"/>
    <property type="match status" value="1"/>
</dbReference>
<dbReference type="KEGG" id="ccin:107272064"/>
<dbReference type="PANTHER" id="PTHR43142">
    <property type="entry name" value="CARBOXYLIC ESTER HYDROLASE"/>
    <property type="match status" value="1"/>
</dbReference>
<feature type="chain" id="PRO_5044709566" evidence="5">
    <location>
        <begin position="21"/>
        <end position="595"/>
    </location>
</feature>
<organism evidence="7 11">
    <name type="scientific">Cephus cinctus</name>
    <name type="common">Wheat stem sawfly</name>
    <dbReference type="NCBI Taxonomy" id="211228"/>
    <lineage>
        <taxon>Eukaryota</taxon>
        <taxon>Metazoa</taxon>
        <taxon>Ecdysozoa</taxon>
        <taxon>Arthropoda</taxon>
        <taxon>Hexapoda</taxon>
        <taxon>Insecta</taxon>
        <taxon>Pterygota</taxon>
        <taxon>Neoptera</taxon>
        <taxon>Endopterygota</taxon>
        <taxon>Hymenoptera</taxon>
        <taxon>Cephoidea</taxon>
        <taxon>Cephidae</taxon>
        <taxon>Cephus</taxon>
    </lineage>
</organism>